<dbReference type="Gene3D" id="1.20.1260.10">
    <property type="match status" value="1"/>
</dbReference>
<dbReference type="Pfam" id="PF09537">
    <property type="entry name" value="DUF2383"/>
    <property type="match status" value="1"/>
</dbReference>
<dbReference type="Proteomes" id="UP000199440">
    <property type="component" value="Unassembled WGS sequence"/>
</dbReference>
<dbReference type="InterPro" id="IPR012347">
    <property type="entry name" value="Ferritin-like"/>
</dbReference>
<keyword evidence="3" id="KW-1185">Reference proteome</keyword>
<dbReference type="AlphaFoldDB" id="A0A1G9J9G4"/>
<proteinExistence type="predicted"/>
<evidence type="ECO:0000313" key="2">
    <source>
        <dbReference type="EMBL" id="SDL34200.1"/>
    </source>
</evidence>
<evidence type="ECO:0000259" key="1">
    <source>
        <dbReference type="Pfam" id="PF09537"/>
    </source>
</evidence>
<reference evidence="2 3" key="1">
    <citation type="submission" date="2016-10" db="EMBL/GenBank/DDBJ databases">
        <authorList>
            <person name="de Groot N.N."/>
        </authorList>
    </citation>
    <scope>NUCLEOTIDE SEQUENCE [LARGE SCALE GENOMIC DNA]</scope>
    <source>
        <strain evidence="2 3">DSM 19886</strain>
    </source>
</reference>
<dbReference type="EMBL" id="FNGV01000001">
    <property type="protein sequence ID" value="SDL34200.1"/>
    <property type="molecule type" value="Genomic_DNA"/>
</dbReference>
<dbReference type="OrthoDB" id="282393at2"/>
<dbReference type="InterPro" id="IPR011971">
    <property type="entry name" value="CHP02284"/>
</dbReference>
<protein>
    <recommendedName>
        <fullName evidence="1">DUF2383 domain-containing protein</fullName>
    </recommendedName>
</protein>
<accession>A0A1G9J9G4</accession>
<sequence length="154" mass="17186">MGTYTKELADRLNGILEKNSDAEKGFGNAANNTENRILSAYFNEKALQRRAFAEELKSEIVTLGKDFDESGSATAAAHRAWIDIKSFFGNSDEAMLQESIRGERAAVEEYEEVLREISLPTTTAIILRNQMLKIESGLALIKNIKDLEERSKAL</sequence>
<feature type="domain" description="DUF2383" evidence="1">
    <location>
        <begin position="9"/>
        <end position="116"/>
    </location>
</feature>
<evidence type="ECO:0000313" key="3">
    <source>
        <dbReference type="Proteomes" id="UP000199440"/>
    </source>
</evidence>
<dbReference type="InterPro" id="IPR019052">
    <property type="entry name" value="DUF2383"/>
</dbReference>
<gene>
    <name evidence="2" type="ORF">SAMN04488514_101464</name>
</gene>
<dbReference type="RefSeq" id="WP_089884845.1">
    <property type="nucleotide sequence ID" value="NZ_FNGV01000001.1"/>
</dbReference>
<dbReference type="STRING" id="192904.SAMN04488514_101464"/>
<name>A0A1G9J9G4_9FLAO</name>
<dbReference type="NCBIfam" id="TIGR02284">
    <property type="entry name" value="PA2169 family four-helix-bundle protein"/>
    <property type="match status" value="1"/>
</dbReference>
<organism evidence="2 3">
    <name type="scientific">Kriegella aquimaris</name>
    <dbReference type="NCBI Taxonomy" id="192904"/>
    <lineage>
        <taxon>Bacteria</taxon>
        <taxon>Pseudomonadati</taxon>
        <taxon>Bacteroidota</taxon>
        <taxon>Flavobacteriia</taxon>
        <taxon>Flavobacteriales</taxon>
        <taxon>Flavobacteriaceae</taxon>
        <taxon>Kriegella</taxon>
    </lineage>
</organism>